<evidence type="ECO:0000256" key="2">
    <source>
        <dbReference type="ARBA" id="ARBA00022475"/>
    </source>
</evidence>
<comment type="subcellular location">
    <subcellularLocation>
        <location evidence="1">Cell membrane</location>
        <topology evidence="1">Multi-pass membrane protein</topology>
    </subcellularLocation>
</comment>
<feature type="transmembrane region" description="Helical" evidence="6">
    <location>
        <begin position="200"/>
        <end position="233"/>
    </location>
</feature>
<dbReference type="InterPro" id="IPR050545">
    <property type="entry name" value="Mycobact_MmpL"/>
</dbReference>
<dbReference type="Pfam" id="PF03176">
    <property type="entry name" value="MMPL"/>
    <property type="match status" value="2"/>
</dbReference>
<dbReference type="PANTHER" id="PTHR33406:SF13">
    <property type="entry name" value="MEMBRANE PROTEIN YDFJ"/>
    <property type="match status" value="1"/>
</dbReference>
<evidence type="ECO:0000256" key="6">
    <source>
        <dbReference type="SAM" id="Phobius"/>
    </source>
</evidence>
<dbReference type="EMBL" id="FOGI01000012">
    <property type="protein sequence ID" value="SES40789.1"/>
    <property type="molecule type" value="Genomic_DNA"/>
</dbReference>
<dbReference type="STRING" id="155974.SAMN04487818_112245"/>
<evidence type="ECO:0000313" key="8">
    <source>
        <dbReference type="EMBL" id="SES40789.1"/>
    </source>
</evidence>
<feature type="transmembrane region" description="Helical" evidence="6">
    <location>
        <begin position="541"/>
        <end position="559"/>
    </location>
</feature>
<feature type="domain" description="Membrane transport protein MMPL" evidence="7">
    <location>
        <begin position="94"/>
        <end position="378"/>
    </location>
</feature>
<protein>
    <submittedName>
        <fullName evidence="8">Putative drug exporter of the RND superfamily</fullName>
    </submittedName>
</protein>
<name>A0A1H9X3Z4_9PSEU</name>
<feature type="domain" description="Membrane transport protein MMPL" evidence="7">
    <location>
        <begin position="409"/>
        <end position="719"/>
    </location>
</feature>
<dbReference type="PANTHER" id="PTHR33406">
    <property type="entry name" value="MEMBRANE PROTEIN MJ1562-RELATED"/>
    <property type="match status" value="1"/>
</dbReference>
<keyword evidence="4 6" id="KW-1133">Transmembrane helix</keyword>
<dbReference type="AlphaFoldDB" id="A0A1H9X3Z4"/>
<gene>
    <name evidence="8" type="ORF">SAMN04487818_112245</name>
</gene>
<feature type="transmembrane region" description="Helical" evidence="6">
    <location>
        <begin position="685"/>
        <end position="709"/>
    </location>
</feature>
<feature type="transmembrane region" description="Helical" evidence="6">
    <location>
        <begin position="27"/>
        <end position="46"/>
    </location>
</feature>
<dbReference type="Gene3D" id="1.20.1640.10">
    <property type="entry name" value="Multidrug efflux transporter AcrB transmembrane domain"/>
    <property type="match status" value="2"/>
</dbReference>
<keyword evidence="3 6" id="KW-0812">Transmembrane</keyword>
<feature type="transmembrane region" description="Helical" evidence="6">
    <location>
        <begin position="293"/>
        <end position="317"/>
    </location>
</feature>
<keyword evidence="9" id="KW-1185">Reference proteome</keyword>
<feature type="transmembrane region" description="Helical" evidence="6">
    <location>
        <begin position="323"/>
        <end position="346"/>
    </location>
</feature>
<evidence type="ECO:0000256" key="5">
    <source>
        <dbReference type="ARBA" id="ARBA00023136"/>
    </source>
</evidence>
<evidence type="ECO:0000313" key="9">
    <source>
        <dbReference type="Proteomes" id="UP000199051"/>
    </source>
</evidence>
<evidence type="ECO:0000259" key="7">
    <source>
        <dbReference type="Pfam" id="PF03176"/>
    </source>
</evidence>
<dbReference type="SUPFAM" id="SSF82866">
    <property type="entry name" value="Multidrug efflux transporter AcrB transmembrane domain"/>
    <property type="match status" value="2"/>
</dbReference>
<sequence length="725" mass="75646">MRGTHDHRPGLAERVTDWSIRHRRTAIIGWLGLVALALVASVAIGGRDAANLPPGEGEAAQAALNEQGEHPRYHENVLVQALEPGGPDFLDDPRAVAAARDLVVRLRAHPEAVSDVRSPLEATPGYVSADRKSGLVSFTVNWPVERFEQHMATATGAVAAVAAGHPGIRVAQAGDRSLISAVDTAVKADLHRSHLLSLPFVLVILLVVFGSVVAAGVPVLLTGTAIAGAVGLVGVLGTVIPINSAASAMIVLVGVAVGVDYSLFALRRYREERRAGHDEVTALRTTARTSGHVVLVSGMTVVLCLGGLLFTGLGVFVGVTIGLALVVALAVLASVTVLPAVPAALGPRVDRLRVRRVNTVGESRFWTGVARGVVARPVLWGGLGVLALLVLAVPALGMRLRDAASTDSLPRDMATVDSAIRMGEAFPGVPVPAQVVVWRPDGESADTAEVRAAIEGLHGRIAGSGGLLAEPFTVDRVDNAVVIRVPLAGSSTDEVSVRALELLRAKVVPETVGAVDGVEAAVTGRTATAADFVARVRANTWLVFGYVLLVSLLLMLFVFRSLAIPVLSILLNLLSLGAAYGVVTWVFQDGNLHSVLGFTSYGAVMSWLPLILFVVLFGLSTDYHLFILSRVRERWAAGAAAREAVVGGIGHSAGVVSSAAVVMVVVFAVFITLTSIENKMLGVGLAVAVALDATVVRGVLLPAALALLGERAWGAGRVRRRSRGR</sequence>
<keyword evidence="2" id="KW-1003">Cell membrane</keyword>
<proteinExistence type="predicted"/>
<dbReference type="Proteomes" id="UP000199051">
    <property type="component" value="Unassembled WGS sequence"/>
</dbReference>
<feature type="transmembrane region" description="Helical" evidence="6">
    <location>
        <begin position="378"/>
        <end position="397"/>
    </location>
</feature>
<organism evidence="8 9">
    <name type="scientific">Actinokineospora terrae</name>
    <dbReference type="NCBI Taxonomy" id="155974"/>
    <lineage>
        <taxon>Bacteria</taxon>
        <taxon>Bacillati</taxon>
        <taxon>Actinomycetota</taxon>
        <taxon>Actinomycetes</taxon>
        <taxon>Pseudonocardiales</taxon>
        <taxon>Pseudonocardiaceae</taxon>
        <taxon>Actinokineospora</taxon>
    </lineage>
</organism>
<keyword evidence="5 6" id="KW-0472">Membrane</keyword>
<dbReference type="RefSeq" id="WP_245782683.1">
    <property type="nucleotide sequence ID" value="NZ_FOGI01000012.1"/>
</dbReference>
<reference evidence="9" key="1">
    <citation type="submission" date="2016-10" db="EMBL/GenBank/DDBJ databases">
        <authorList>
            <person name="Varghese N."/>
            <person name="Submissions S."/>
        </authorList>
    </citation>
    <scope>NUCLEOTIDE SEQUENCE [LARGE SCALE GENOMIC DNA]</scope>
    <source>
        <strain evidence="9">DSM 44260</strain>
    </source>
</reference>
<evidence type="ECO:0000256" key="4">
    <source>
        <dbReference type="ARBA" id="ARBA00022989"/>
    </source>
</evidence>
<feature type="transmembrane region" description="Helical" evidence="6">
    <location>
        <begin position="566"/>
        <end position="587"/>
    </location>
</feature>
<evidence type="ECO:0000256" key="1">
    <source>
        <dbReference type="ARBA" id="ARBA00004651"/>
    </source>
</evidence>
<feature type="transmembrane region" description="Helical" evidence="6">
    <location>
        <begin position="649"/>
        <end position="673"/>
    </location>
</feature>
<feature type="transmembrane region" description="Helical" evidence="6">
    <location>
        <begin position="245"/>
        <end position="266"/>
    </location>
</feature>
<dbReference type="InterPro" id="IPR004869">
    <property type="entry name" value="MMPL_dom"/>
</dbReference>
<feature type="transmembrane region" description="Helical" evidence="6">
    <location>
        <begin position="607"/>
        <end position="628"/>
    </location>
</feature>
<dbReference type="GO" id="GO:0005886">
    <property type="term" value="C:plasma membrane"/>
    <property type="evidence" value="ECO:0007669"/>
    <property type="project" value="UniProtKB-SubCell"/>
</dbReference>
<accession>A0A1H9X3Z4</accession>
<evidence type="ECO:0000256" key="3">
    <source>
        <dbReference type="ARBA" id="ARBA00022692"/>
    </source>
</evidence>